<dbReference type="SUPFAM" id="SSF55874">
    <property type="entry name" value="ATPase domain of HSP90 chaperone/DNA topoisomerase II/histidine kinase"/>
    <property type="match status" value="1"/>
</dbReference>
<dbReference type="Gene3D" id="3.30.450.20">
    <property type="entry name" value="PAS domain"/>
    <property type="match status" value="1"/>
</dbReference>
<dbReference type="Pfam" id="PF17159">
    <property type="entry name" value="MASE3"/>
    <property type="match status" value="1"/>
</dbReference>
<evidence type="ECO:0000256" key="7">
    <source>
        <dbReference type="ARBA" id="ARBA00022741"/>
    </source>
</evidence>
<accession>A0A222FNE4</accession>
<dbReference type="InterPro" id="IPR011006">
    <property type="entry name" value="CheY-like_superfamily"/>
</dbReference>
<dbReference type="Pfam" id="PF00989">
    <property type="entry name" value="PAS"/>
    <property type="match status" value="1"/>
</dbReference>
<dbReference type="InterPro" id="IPR036097">
    <property type="entry name" value="HisK_dim/P_sf"/>
</dbReference>
<dbReference type="InterPro" id="IPR035965">
    <property type="entry name" value="PAS-like_dom_sf"/>
</dbReference>
<dbReference type="FunFam" id="3.30.565.10:FF:000010">
    <property type="entry name" value="Sensor histidine kinase RcsC"/>
    <property type="match status" value="1"/>
</dbReference>
<dbReference type="InterPro" id="IPR000700">
    <property type="entry name" value="PAS-assoc_C"/>
</dbReference>
<dbReference type="InterPro" id="IPR013767">
    <property type="entry name" value="PAS_fold"/>
</dbReference>
<dbReference type="PROSITE" id="PS50110">
    <property type="entry name" value="RESPONSE_REGULATORY"/>
    <property type="match status" value="1"/>
</dbReference>
<dbReference type="GO" id="GO:0000155">
    <property type="term" value="F:phosphorelay sensor kinase activity"/>
    <property type="evidence" value="ECO:0007669"/>
    <property type="project" value="InterPro"/>
</dbReference>
<dbReference type="CDD" id="cd00130">
    <property type="entry name" value="PAS"/>
    <property type="match status" value="1"/>
</dbReference>
<dbReference type="GO" id="GO:0016020">
    <property type="term" value="C:membrane"/>
    <property type="evidence" value="ECO:0007669"/>
    <property type="project" value="UniProtKB-SubCell"/>
</dbReference>
<keyword evidence="7" id="KW-0547">Nucleotide-binding</keyword>
<feature type="transmembrane region" description="Helical" evidence="14">
    <location>
        <begin position="102"/>
        <end position="122"/>
    </location>
</feature>
<dbReference type="Pfam" id="PF00072">
    <property type="entry name" value="Response_reg"/>
    <property type="match status" value="1"/>
</dbReference>
<dbReference type="SMART" id="SM00448">
    <property type="entry name" value="REC"/>
    <property type="match status" value="1"/>
</dbReference>
<feature type="transmembrane region" description="Helical" evidence="14">
    <location>
        <begin position="168"/>
        <end position="186"/>
    </location>
</feature>
<protein>
    <recommendedName>
        <fullName evidence="3">histidine kinase</fullName>
        <ecNumber evidence="3">2.7.13.3</ecNumber>
    </recommendedName>
</protein>
<dbReference type="SUPFAM" id="SSF55785">
    <property type="entry name" value="PYP-like sensor domain (PAS domain)"/>
    <property type="match status" value="1"/>
</dbReference>
<dbReference type="InterPro" id="IPR000014">
    <property type="entry name" value="PAS"/>
</dbReference>
<feature type="modified residue" description="4-aspartylphosphate" evidence="13">
    <location>
        <position position="706"/>
    </location>
</feature>
<dbReference type="PANTHER" id="PTHR43047:SF64">
    <property type="entry name" value="HISTIDINE KINASE CONTAINING CHEY-HOMOLOGOUS RECEIVER DOMAIN AND PAS DOMAIN-RELATED"/>
    <property type="match status" value="1"/>
</dbReference>
<dbReference type="InterPro" id="IPR036890">
    <property type="entry name" value="HATPase_C_sf"/>
</dbReference>
<reference evidence="19 20" key="1">
    <citation type="submission" date="2017-07" db="EMBL/GenBank/DDBJ databases">
        <title>Annotated genome sequence of Bacterioplanes sanyensis isolated from Red Sea.</title>
        <authorList>
            <person name="Rehman Z.U."/>
        </authorList>
    </citation>
    <scope>NUCLEOTIDE SEQUENCE [LARGE SCALE GENOMIC DNA]</scope>
    <source>
        <strain evidence="19 20">NV9</strain>
    </source>
</reference>
<dbReference type="InterPro" id="IPR005467">
    <property type="entry name" value="His_kinase_dom"/>
</dbReference>
<dbReference type="InterPro" id="IPR004358">
    <property type="entry name" value="Sig_transdc_His_kin-like_C"/>
</dbReference>
<evidence type="ECO:0000256" key="2">
    <source>
        <dbReference type="ARBA" id="ARBA00004370"/>
    </source>
</evidence>
<dbReference type="PANTHER" id="PTHR43047">
    <property type="entry name" value="TWO-COMPONENT HISTIDINE PROTEIN KINASE"/>
    <property type="match status" value="1"/>
</dbReference>
<dbReference type="InterPro" id="IPR001789">
    <property type="entry name" value="Sig_transdc_resp-reg_receiver"/>
</dbReference>
<feature type="transmembrane region" description="Helical" evidence="14">
    <location>
        <begin position="224"/>
        <end position="247"/>
    </location>
</feature>
<dbReference type="InterPro" id="IPR003661">
    <property type="entry name" value="HisK_dim/P_dom"/>
</dbReference>
<evidence type="ECO:0000256" key="4">
    <source>
        <dbReference type="ARBA" id="ARBA00022553"/>
    </source>
</evidence>
<dbReference type="RefSeq" id="WP_094061218.1">
    <property type="nucleotide sequence ID" value="NZ_CP022530.1"/>
</dbReference>
<comment type="subcellular location">
    <subcellularLocation>
        <location evidence="2">Membrane</location>
    </subcellularLocation>
</comment>
<name>A0A222FNE4_9GAMM</name>
<dbReference type="GO" id="GO:0005524">
    <property type="term" value="F:ATP binding"/>
    <property type="evidence" value="ECO:0007669"/>
    <property type="project" value="UniProtKB-KW"/>
</dbReference>
<dbReference type="PRINTS" id="PR00344">
    <property type="entry name" value="BCTRLSENSOR"/>
</dbReference>
<dbReference type="SMART" id="SM00388">
    <property type="entry name" value="HisKA"/>
    <property type="match status" value="1"/>
</dbReference>
<evidence type="ECO:0000313" key="19">
    <source>
        <dbReference type="EMBL" id="ASP40044.1"/>
    </source>
</evidence>
<evidence type="ECO:0000256" key="6">
    <source>
        <dbReference type="ARBA" id="ARBA00022692"/>
    </source>
</evidence>
<feature type="transmembrane region" description="Helical" evidence="14">
    <location>
        <begin position="129"/>
        <end position="148"/>
    </location>
</feature>
<keyword evidence="8" id="KW-0418">Kinase</keyword>
<dbReference type="CDD" id="cd16922">
    <property type="entry name" value="HATPase_EvgS-ArcB-TorS-like"/>
    <property type="match status" value="1"/>
</dbReference>
<dbReference type="GO" id="GO:0006355">
    <property type="term" value="P:regulation of DNA-templated transcription"/>
    <property type="evidence" value="ECO:0007669"/>
    <property type="project" value="InterPro"/>
</dbReference>
<dbReference type="EMBL" id="CP022530">
    <property type="protein sequence ID" value="ASP40044.1"/>
    <property type="molecule type" value="Genomic_DNA"/>
</dbReference>
<keyword evidence="12 14" id="KW-0472">Membrane</keyword>
<keyword evidence="4 13" id="KW-0597">Phosphoprotein</keyword>
<dbReference type="Gene3D" id="3.30.565.10">
    <property type="entry name" value="Histidine kinase-like ATPase, C-terminal domain"/>
    <property type="match status" value="1"/>
</dbReference>
<evidence type="ECO:0000256" key="13">
    <source>
        <dbReference type="PROSITE-ProRule" id="PRU00169"/>
    </source>
</evidence>
<dbReference type="PROSITE" id="PS50113">
    <property type="entry name" value="PAC"/>
    <property type="match status" value="1"/>
</dbReference>
<organism evidence="19 20">
    <name type="scientific">Bacterioplanes sanyensis</name>
    <dbReference type="NCBI Taxonomy" id="1249553"/>
    <lineage>
        <taxon>Bacteria</taxon>
        <taxon>Pseudomonadati</taxon>
        <taxon>Pseudomonadota</taxon>
        <taxon>Gammaproteobacteria</taxon>
        <taxon>Oceanospirillales</taxon>
        <taxon>Oceanospirillaceae</taxon>
        <taxon>Bacterioplanes</taxon>
    </lineage>
</organism>
<keyword evidence="11" id="KW-0902">Two-component regulatory system</keyword>
<sequence length="773" mass="85577">MTTRLFNAERVIIAIILASGAFHLSALVLGATTFADWRWQHLPVHSALEVAGSFIAFSVAYILLRLERHGRGTEFNIPIAAALVGMGMLDGVHALVEPGRLFVWLHTSATFVGGVLFSMVWLPRRFHAMGMIWGAGGLALFLSLLGVLVPNSVPAMVEEGQFTAAARFLNMSGGVLLLLAALRLFLSYRQHSNVDDLLFVLHCSMFGAAALMFEQSTLWDLPWWGWHVLRFLAYGVALWFAVAGDLLRQDLTETERDSVAESHHQVEDDLQRLRHYNTSILQSLADAVIVIDAKGIITTFSDSAEKMFGYRFEEVVGKNISCLMDDGVGRHHDNFLRHYRPATSSTAVGTTRDLHARHQTGRLFPIELTVSSLVADDGMSFVGVIRDISERVNQAKALQISVQQAEHANRAKSDFLANMSHEIRTPMNGIFGILQLLRQKVTDDELVNLVQQAQASAKLLITIINDILDFSKIEAGKLSFEEREFDIMQVVEIVMSDMYVTAQEKSIGLQVHSATNLHAHWLGDEVRVKQVILNMVSNAVKFTDEGRVDLYLHHDDQGLHIRIEDTGIGMSDEAIERLFQRFEQADSSTTRKFGGTGLGMAISQRLVELMKGSIRVESQLSVGTKVMITLPLPEVEVSVESEAVDADDGIPDYRGKKILVAEDNAINQMIIDEVLAATQADVVIVDNGAKAVERALKETFDLVLMDIQMPVMGGLEAMQTLKSHSYSVPVIALTANVMADDVQSYEIAGFCDHVSKPIDLPVLYASLRRWVFG</sequence>
<evidence type="ECO:0000256" key="8">
    <source>
        <dbReference type="ARBA" id="ARBA00022777"/>
    </source>
</evidence>
<dbReference type="NCBIfam" id="TIGR00229">
    <property type="entry name" value="sensory_box"/>
    <property type="match status" value="1"/>
</dbReference>
<keyword evidence="9" id="KW-0067">ATP-binding</keyword>
<proteinExistence type="predicted"/>
<evidence type="ECO:0000256" key="1">
    <source>
        <dbReference type="ARBA" id="ARBA00000085"/>
    </source>
</evidence>
<dbReference type="Gene3D" id="3.40.50.2300">
    <property type="match status" value="1"/>
</dbReference>
<keyword evidence="10 14" id="KW-1133">Transmembrane helix</keyword>
<evidence type="ECO:0000256" key="11">
    <source>
        <dbReference type="ARBA" id="ARBA00023012"/>
    </source>
</evidence>
<dbReference type="Proteomes" id="UP000202440">
    <property type="component" value="Chromosome"/>
</dbReference>
<comment type="catalytic activity">
    <reaction evidence="1">
        <text>ATP + protein L-histidine = ADP + protein N-phospho-L-histidine.</text>
        <dbReference type="EC" id="2.7.13.3"/>
    </reaction>
</comment>
<dbReference type="SUPFAM" id="SSF47384">
    <property type="entry name" value="Homodimeric domain of signal transducing histidine kinase"/>
    <property type="match status" value="1"/>
</dbReference>
<dbReference type="OrthoDB" id="9810730at2"/>
<dbReference type="SMART" id="SM00387">
    <property type="entry name" value="HATPase_c"/>
    <property type="match status" value="1"/>
</dbReference>
<feature type="domain" description="Response regulatory" evidence="16">
    <location>
        <begin position="657"/>
        <end position="771"/>
    </location>
</feature>
<dbReference type="CDD" id="cd00082">
    <property type="entry name" value="HisKA"/>
    <property type="match status" value="1"/>
</dbReference>
<evidence type="ECO:0000256" key="3">
    <source>
        <dbReference type="ARBA" id="ARBA00012438"/>
    </source>
</evidence>
<dbReference type="InterPro" id="IPR033425">
    <property type="entry name" value="MASE3"/>
</dbReference>
<feature type="domain" description="PAC" evidence="18">
    <location>
        <begin position="350"/>
        <end position="400"/>
    </location>
</feature>
<evidence type="ECO:0000256" key="9">
    <source>
        <dbReference type="ARBA" id="ARBA00022840"/>
    </source>
</evidence>
<gene>
    <name evidence="19" type="ORF">CHH28_15790</name>
</gene>
<dbReference type="SMART" id="SM00091">
    <property type="entry name" value="PAS"/>
    <property type="match status" value="1"/>
</dbReference>
<dbReference type="Pfam" id="PF00512">
    <property type="entry name" value="HisKA"/>
    <property type="match status" value="1"/>
</dbReference>
<dbReference type="PROSITE" id="PS50112">
    <property type="entry name" value="PAS"/>
    <property type="match status" value="1"/>
</dbReference>
<evidence type="ECO:0000259" key="17">
    <source>
        <dbReference type="PROSITE" id="PS50112"/>
    </source>
</evidence>
<evidence type="ECO:0000259" key="16">
    <source>
        <dbReference type="PROSITE" id="PS50110"/>
    </source>
</evidence>
<dbReference type="KEGG" id="bsan:CHH28_15790"/>
<feature type="domain" description="PAS" evidence="17">
    <location>
        <begin position="280"/>
        <end position="325"/>
    </location>
</feature>
<evidence type="ECO:0000259" key="15">
    <source>
        <dbReference type="PROSITE" id="PS50109"/>
    </source>
</evidence>
<keyword evidence="6 14" id="KW-0812">Transmembrane</keyword>
<keyword evidence="5" id="KW-0808">Transferase</keyword>
<evidence type="ECO:0000256" key="5">
    <source>
        <dbReference type="ARBA" id="ARBA00022679"/>
    </source>
</evidence>
<evidence type="ECO:0000256" key="10">
    <source>
        <dbReference type="ARBA" id="ARBA00022989"/>
    </source>
</evidence>
<dbReference type="SUPFAM" id="SSF52172">
    <property type="entry name" value="CheY-like"/>
    <property type="match status" value="1"/>
</dbReference>
<dbReference type="InterPro" id="IPR003594">
    <property type="entry name" value="HATPase_dom"/>
</dbReference>
<evidence type="ECO:0000256" key="14">
    <source>
        <dbReference type="SAM" id="Phobius"/>
    </source>
</evidence>
<dbReference type="Gene3D" id="1.10.287.130">
    <property type="match status" value="1"/>
</dbReference>
<dbReference type="Pfam" id="PF02518">
    <property type="entry name" value="HATPase_c"/>
    <property type="match status" value="1"/>
</dbReference>
<keyword evidence="20" id="KW-1185">Reference proteome</keyword>
<evidence type="ECO:0000256" key="12">
    <source>
        <dbReference type="ARBA" id="ARBA00023136"/>
    </source>
</evidence>
<dbReference type="EC" id="2.7.13.3" evidence="3"/>
<evidence type="ECO:0000313" key="20">
    <source>
        <dbReference type="Proteomes" id="UP000202440"/>
    </source>
</evidence>
<feature type="transmembrane region" description="Helical" evidence="14">
    <location>
        <begin position="46"/>
        <end position="64"/>
    </location>
</feature>
<dbReference type="AlphaFoldDB" id="A0A222FNE4"/>
<dbReference type="PROSITE" id="PS50109">
    <property type="entry name" value="HIS_KIN"/>
    <property type="match status" value="1"/>
</dbReference>
<feature type="domain" description="Histidine kinase" evidence="15">
    <location>
        <begin position="418"/>
        <end position="634"/>
    </location>
</feature>
<evidence type="ECO:0000259" key="18">
    <source>
        <dbReference type="PROSITE" id="PS50113"/>
    </source>
</evidence>
<feature type="transmembrane region" description="Helical" evidence="14">
    <location>
        <begin position="76"/>
        <end position="96"/>
    </location>
</feature>
<dbReference type="CDD" id="cd17546">
    <property type="entry name" value="REC_hyHK_CKI1_RcsC-like"/>
    <property type="match status" value="1"/>
</dbReference>
<dbReference type="FunFam" id="1.10.287.130:FF:000004">
    <property type="entry name" value="Ethylene receptor 1"/>
    <property type="match status" value="1"/>
</dbReference>